<dbReference type="STRING" id="468056.SAMN05443549_108112"/>
<dbReference type="RefSeq" id="WP_084546304.1">
    <property type="nucleotide sequence ID" value="NZ_FQWB01000008.1"/>
</dbReference>
<organism evidence="2 3">
    <name type="scientific">Flavobacterium fluvii</name>
    <dbReference type="NCBI Taxonomy" id="468056"/>
    <lineage>
        <taxon>Bacteria</taxon>
        <taxon>Pseudomonadati</taxon>
        <taxon>Bacteroidota</taxon>
        <taxon>Flavobacteriia</taxon>
        <taxon>Flavobacteriales</taxon>
        <taxon>Flavobacteriaceae</taxon>
        <taxon>Flavobacterium</taxon>
    </lineage>
</organism>
<name>A0A1M5NPL1_9FLAO</name>
<reference evidence="3" key="1">
    <citation type="submission" date="2016-11" db="EMBL/GenBank/DDBJ databases">
        <authorList>
            <person name="Varghese N."/>
            <person name="Submissions S."/>
        </authorList>
    </citation>
    <scope>NUCLEOTIDE SEQUENCE [LARGE SCALE GENOMIC DNA]</scope>
    <source>
        <strain evidence="3">DSM 19978</strain>
    </source>
</reference>
<feature type="signal peptide" evidence="1">
    <location>
        <begin position="1"/>
        <end position="23"/>
    </location>
</feature>
<dbReference type="AlphaFoldDB" id="A0A1M5NPL1"/>
<dbReference type="Proteomes" id="UP000184516">
    <property type="component" value="Unassembled WGS sequence"/>
</dbReference>
<dbReference type="EMBL" id="FQWB01000008">
    <property type="protein sequence ID" value="SHG91417.1"/>
    <property type="molecule type" value="Genomic_DNA"/>
</dbReference>
<evidence type="ECO:0000313" key="3">
    <source>
        <dbReference type="Proteomes" id="UP000184516"/>
    </source>
</evidence>
<proteinExistence type="predicted"/>
<accession>A0A1M5NPL1</accession>
<gene>
    <name evidence="2" type="ORF">SAMN05443549_108112</name>
</gene>
<feature type="chain" id="PRO_5009912658" description="Lipoprotein" evidence="1">
    <location>
        <begin position="24"/>
        <end position="125"/>
    </location>
</feature>
<evidence type="ECO:0000256" key="1">
    <source>
        <dbReference type="SAM" id="SignalP"/>
    </source>
</evidence>
<evidence type="ECO:0008006" key="4">
    <source>
        <dbReference type="Google" id="ProtNLM"/>
    </source>
</evidence>
<protein>
    <recommendedName>
        <fullName evidence="4">Lipoprotein</fullName>
    </recommendedName>
</protein>
<dbReference type="OrthoDB" id="1256275at2"/>
<evidence type="ECO:0000313" key="2">
    <source>
        <dbReference type="EMBL" id="SHG91417.1"/>
    </source>
</evidence>
<keyword evidence="1" id="KW-0732">Signal</keyword>
<keyword evidence="3" id="KW-1185">Reference proteome</keyword>
<sequence>MKRLHIIVLVVLGFLLMPESTFACGCNSGKKSCNKEVAENTEKMDRCKMDCCKNDNHSKSKNNDCNGKCGHSNCVTSSTHFSVLLSETRFQINNFDFSEKNQNYFNSETNLSSGFSSIWLIPKIG</sequence>